<gene>
    <name evidence="1" type="ORF">FMOSSE_LOCUS9493</name>
</gene>
<comment type="caution">
    <text evidence="1">The sequence shown here is derived from an EMBL/GenBank/DDBJ whole genome shotgun (WGS) entry which is preliminary data.</text>
</comment>
<dbReference type="EMBL" id="CAJVPP010002781">
    <property type="protein sequence ID" value="CAG8611624.1"/>
    <property type="molecule type" value="Genomic_DNA"/>
</dbReference>
<protein>
    <submittedName>
        <fullName evidence="1">6508_t:CDS:1</fullName>
    </submittedName>
</protein>
<dbReference type="AlphaFoldDB" id="A0A9N9GM23"/>
<evidence type="ECO:0000313" key="2">
    <source>
        <dbReference type="Proteomes" id="UP000789375"/>
    </source>
</evidence>
<name>A0A9N9GM23_FUNMO</name>
<reference evidence="1" key="1">
    <citation type="submission" date="2021-06" db="EMBL/GenBank/DDBJ databases">
        <authorList>
            <person name="Kallberg Y."/>
            <person name="Tangrot J."/>
            <person name="Rosling A."/>
        </authorList>
    </citation>
    <scope>NUCLEOTIDE SEQUENCE</scope>
    <source>
        <strain evidence="1">87-6 pot B 2015</strain>
    </source>
</reference>
<evidence type="ECO:0000313" key="1">
    <source>
        <dbReference type="EMBL" id="CAG8611624.1"/>
    </source>
</evidence>
<sequence length="57" mass="6638">MPGSLKIKLNNILHLDIIERASSRIWCNNIYDVKSQRTITVTIEEVRIEIKTAKNEQ</sequence>
<keyword evidence="2" id="KW-1185">Reference proteome</keyword>
<accession>A0A9N9GM23</accession>
<proteinExistence type="predicted"/>
<dbReference type="Proteomes" id="UP000789375">
    <property type="component" value="Unassembled WGS sequence"/>
</dbReference>
<organism evidence="1 2">
    <name type="scientific">Funneliformis mosseae</name>
    <name type="common">Endomycorrhizal fungus</name>
    <name type="synonym">Glomus mosseae</name>
    <dbReference type="NCBI Taxonomy" id="27381"/>
    <lineage>
        <taxon>Eukaryota</taxon>
        <taxon>Fungi</taxon>
        <taxon>Fungi incertae sedis</taxon>
        <taxon>Mucoromycota</taxon>
        <taxon>Glomeromycotina</taxon>
        <taxon>Glomeromycetes</taxon>
        <taxon>Glomerales</taxon>
        <taxon>Glomeraceae</taxon>
        <taxon>Funneliformis</taxon>
    </lineage>
</organism>